<protein>
    <recommendedName>
        <fullName evidence="6">C2H2-type domain-containing protein</fullName>
    </recommendedName>
</protein>
<dbReference type="GO" id="GO:0008270">
    <property type="term" value="F:zinc ion binding"/>
    <property type="evidence" value="ECO:0007669"/>
    <property type="project" value="UniProtKB-KW"/>
</dbReference>
<dbReference type="RefSeq" id="XP_028478315.1">
    <property type="nucleotide sequence ID" value="XM_028621863.1"/>
</dbReference>
<dbReference type="OrthoDB" id="3437960at2759"/>
<feature type="compositionally biased region" description="Acidic residues" evidence="5">
    <location>
        <begin position="1"/>
        <end position="10"/>
    </location>
</feature>
<comment type="caution">
    <text evidence="7">The sequence shown here is derived from an EMBL/GenBank/DDBJ whole genome shotgun (WGS) entry which is preliminary data.</text>
</comment>
<evidence type="ECO:0000313" key="8">
    <source>
        <dbReference type="Proteomes" id="UP000279236"/>
    </source>
</evidence>
<dbReference type="InterPro" id="IPR036236">
    <property type="entry name" value="Znf_C2H2_sf"/>
</dbReference>
<dbReference type="InterPro" id="IPR013087">
    <property type="entry name" value="Znf_C2H2_type"/>
</dbReference>
<keyword evidence="1" id="KW-0479">Metal-binding</keyword>
<keyword evidence="8" id="KW-1185">Reference proteome</keyword>
<feature type="domain" description="C2H2-type" evidence="6">
    <location>
        <begin position="104"/>
        <end position="131"/>
    </location>
</feature>
<dbReference type="Pfam" id="PF00096">
    <property type="entry name" value="zf-C2H2"/>
    <property type="match status" value="1"/>
</dbReference>
<dbReference type="GeneID" id="39590943"/>
<dbReference type="GO" id="GO:0000981">
    <property type="term" value="F:DNA-binding transcription factor activity, RNA polymerase II-specific"/>
    <property type="evidence" value="ECO:0007669"/>
    <property type="project" value="TreeGrafter"/>
</dbReference>
<keyword evidence="2 4" id="KW-0863">Zinc-finger</keyword>
<dbReference type="SMART" id="SM00355">
    <property type="entry name" value="ZnF_C2H2"/>
    <property type="match status" value="3"/>
</dbReference>
<evidence type="ECO:0000259" key="6">
    <source>
        <dbReference type="PROSITE" id="PS50157"/>
    </source>
</evidence>
<dbReference type="SUPFAM" id="SSF57667">
    <property type="entry name" value="beta-beta-alpha zinc fingers"/>
    <property type="match status" value="2"/>
</dbReference>
<dbReference type="AlphaFoldDB" id="A0A427Y1B0"/>
<organism evidence="7 8">
    <name type="scientific">Apiotrichum porosum</name>
    <dbReference type="NCBI Taxonomy" id="105984"/>
    <lineage>
        <taxon>Eukaryota</taxon>
        <taxon>Fungi</taxon>
        <taxon>Dikarya</taxon>
        <taxon>Basidiomycota</taxon>
        <taxon>Agaricomycotina</taxon>
        <taxon>Tremellomycetes</taxon>
        <taxon>Trichosporonales</taxon>
        <taxon>Trichosporonaceae</taxon>
        <taxon>Apiotrichum</taxon>
    </lineage>
</organism>
<dbReference type="EMBL" id="RSCE01000003">
    <property type="protein sequence ID" value="RSH84867.1"/>
    <property type="molecule type" value="Genomic_DNA"/>
</dbReference>
<dbReference type="PANTHER" id="PTHR23235">
    <property type="entry name" value="KRUEPPEL-LIKE TRANSCRIPTION FACTOR"/>
    <property type="match status" value="1"/>
</dbReference>
<dbReference type="PROSITE" id="PS50157">
    <property type="entry name" value="ZINC_FINGER_C2H2_2"/>
    <property type="match status" value="2"/>
</dbReference>
<gene>
    <name evidence="7" type="ORF">EHS24_006400</name>
</gene>
<proteinExistence type="predicted"/>
<feature type="region of interest" description="Disordered" evidence="5">
    <location>
        <begin position="1"/>
        <end position="76"/>
    </location>
</feature>
<name>A0A427Y1B0_9TREE</name>
<evidence type="ECO:0000256" key="2">
    <source>
        <dbReference type="ARBA" id="ARBA00022771"/>
    </source>
</evidence>
<keyword evidence="3" id="KW-0862">Zinc</keyword>
<feature type="domain" description="C2H2-type" evidence="6">
    <location>
        <begin position="132"/>
        <end position="164"/>
    </location>
</feature>
<evidence type="ECO:0000256" key="3">
    <source>
        <dbReference type="ARBA" id="ARBA00022833"/>
    </source>
</evidence>
<evidence type="ECO:0000256" key="5">
    <source>
        <dbReference type="SAM" id="MobiDB-lite"/>
    </source>
</evidence>
<dbReference type="FunFam" id="3.30.160.60:FF:002343">
    <property type="entry name" value="Zinc finger protein 33A"/>
    <property type="match status" value="1"/>
</dbReference>
<reference evidence="7 8" key="1">
    <citation type="submission" date="2018-11" db="EMBL/GenBank/DDBJ databases">
        <title>Genome sequence of Apiotrichum porosum DSM 27194.</title>
        <authorList>
            <person name="Aliyu H."/>
            <person name="Gorte O."/>
            <person name="Ochsenreither K."/>
        </authorList>
    </citation>
    <scope>NUCLEOTIDE SEQUENCE [LARGE SCALE GENOMIC DNA]</scope>
    <source>
        <strain evidence="7 8">DSM 27194</strain>
    </source>
</reference>
<dbReference type="STRING" id="105984.A0A427Y1B0"/>
<accession>A0A427Y1B0</accession>
<dbReference type="Proteomes" id="UP000279236">
    <property type="component" value="Unassembled WGS sequence"/>
</dbReference>
<evidence type="ECO:0000256" key="4">
    <source>
        <dbReference type="PROSITE-ProRule" id="PRU00042"/>
    </source>
</evidence>
<dbReference type="GO" id="GO:0000978">
    <property type="term" value="F:RNA polymerase II cis-regulatory region sequence-specific DNA binding"/>
    <property type="evidence" value="ECO:0007669"/>
    <property type="project" value="TreeGrafter"/>
</dbReference>
<dbReference type="Gene3D" id="3.30.160.60">
    <property type="entry name" value="Classic Zinc Finger"/>
    <property type="match status" value="2"/>
</dbReference>
<dbReference type="PANTHER" id="PTHR23235:SF120">
    <property type="entry name" value="KRUPPEL-LIKE FACTOR 15"/>
    <property type="match status" value="1"/>
</dbReference>
<evidence type="ECO:0000313" key="7">
    <source>
        <dbReference type="EMBL" id="RSH84867.1"/>
    </source>
</evidence>
<evidence type="ECO:0000256" key="1">
    <source>
        <dbReference type="ARBA" id="ARBA00022723"/>
    </source>
</evidence>
<sequence>MSDSDSDDYLPSDTSSHNSADNYESDVSMEDAVSSAAEDGQSEQTSDEEQQSASVSDESEEDAGGDGSGDGSSGLFVYPEPGCGKSYTKIKSWRSHKDAHAREYYCQICPYRGGDFDMLTRHVRTHTNERPYHCEYPGCSKTYKESGHLRRHQKTALVHLRAQIQTVPGAFMSVRTSQVTWKSVLRKGAAVVGMVEA</sequence>